<keyword evidence="5" id="KW-0547">Nucleotide-binding</keyword>
<dbReference type="EMBL" id="MVHF01000024">
    <property type="protein sequence ID" value="ORA32676.1"/>
    <property type="molecule type" value="Genomic_DNA"/>
</dbReference>
<organism evidence="10 11">
    <name type="scientific">Mycobacterium aquaticum</name>
    <dbReference type="NCBI Taxonomy" id="1927124"/>
    <lineage>
        <taxon>Bacteria</taxon>
        <taxon>Bacillati</taxon>
        <taxon>Actinomycetota</taxon>
        <taxon>Actinomycetes</taxon>
        <taxon>Mycobacteriales</taxon>
        <taxon>Mycobacteriaceae</taxon>
        <taxon>Mycobacterium</taxon>
    </lineage>
</organism>
<dbReference type="GO" id="GO:0000166">
    <property type="term" value="F:nucleotide binding"/>
    <property type="evidence" value="ECO:0007669"/>
    <property type="project" value="UniProtKB-KW"/>
</dbReference>
<dbReference type="Gene3D" id="3.40.50.720">
    <property type="entry name" value="NAD(P)-binding Rossmann-like Domain"/>
    <property type="match status" value="1"/>
</dbReference>
<dbReference type="RefSeq" id="WP_083166132.1">
    <property type="nucleotide sequence ID" value="NZ_MVHF01000024.1"/>
</dbReference>
<dbReference type="InterPro" id="IPR006096">
    <property type="entry name" value="Glu/Leu/Phe/Val/Trp_DH_C"/>
</dbReference>
<evidence type="ECO:0000313" key="11">
    <source>
        <dbReference type="Proteomes" id="UP000192448"/>
    </source>
</evidence>
<dbReference type="STRING" id="1927124.BST13_21965"/>
<comment type="caution">
    <text evidence="10">The sequence shown here is derived from an EMBL/GenBank/DDBJ whole genome shotgun (WGS) entry which is preliminary data.</text>
</comment>
<dbReference type="PRINTS" id="PR00082">
    <property type="entry name" value="GLFDHDRGNASE"/>
</dbReference>
<evidence type="ECO:0000256" key="4">
    <source>
        <dbReference type="PIRSR" id="PIRSR000185-1"/>
    </source>
</evidence>
<dbReference type="InterPro" id="IPR006097">
    <property type="entry name" value="Glu/Leu/Phe/Val/Trp_DH_dimer"/>
</dbReference>
<evidence type="ECO:0000256" key="3">
    <source>
        <dbReference type="PIRNR" id="PIRNR000185"/>
    </source>
</evidence>
<accession>A0A1X0ASN9</accession>
<protein>
    <recommendedName>
        <fullName evidence="3">Glutamate dehydrogenase</fullName>
    </recommendedName>
</protein>
<evidence type="ECO:0000313" key="10">
    <source>
        <dbReference type="EMBL" id="ORA32676.1"/>
    </source>
</evidence>
<dbReference type="InterPro" id="IPR033524">
    <property type="entry name" value="Glu/Leu/Phe/Val_DH_AS"/>
</dbReference>
<dbReference type="Pfam" id="PF00208">
    <property type="entry name" value="ELFV_dehydrog"/>
    <property type="match status" value="1"/>
</dbReference>
<dbReference type="PROSITE" id="PS00074">
    <property type="entry name" value="GLFV_DEHYDROGENASE"/>
    <property type="match status" value="1"/>
</dbReference>
<name>A0A1X0ASN9_9MYCO</name>
<dbReference type="Gene3D" id="3.40.50.10860">
    <property type="entry name" value="Leucine Dehydrogenase, chain A, domain 1"/>
    <property type="match status" value="1"/>
</dbReference>
<dbReference type="GO" id="GO:0006538">
    <property type="term" value="P:L-glutamate catabolic process"/>
    <property type="evidence" value="ECO:0007669"/>
    <property type="project" value="TreeGrafter"/>
</dbReference>
<dbReference type="PIRSF" id="PIRSF000185">
    <property type="entry name" value="Glu_DH"/>
    <property type="match status" value="1"/>
</dbReference>
<dbReference type="InterPro" id="IPR006095">
    <property type="entry name" value="Glu/Leu/Phe/Val/Trp_DH"/>
</dbReference>
<evidence type="ECO:0000256" key="1">
    <source>
        <dbReference type="ARBA" id="ARBA00006382"/>
    </source>
</evidence>
<feature type="site" description="Important for catalysis" evidence="6">
    <location>
        <position position="160"/>
    </location>
</feature>
<proteinExistence type="inferred from homology"/>
<evidence type="ECO:0000256" key="6">
    <source>
        <dbReference type="PIRSR" id="PIRSR000185-3"/>
    </source>
</evidence>
<dbReference type="PANTHER" id="PTHR11606:SF13">
    <property type="entry name" value="GLUTAMATE DEHYDROGENASE 1, MITOCHONDRIAL"/>
    <property type="match status" value="1"/>
</dbReference>
<feature type="binding site" evidence="5">
    <location>
        <position position="204"/>
    </location>
    <ligand>
        <name>NAD(+)</name>
        <dbReference type="ChEBI" id="CHEBI:57540"/>
    </ligand>
</feature>
<feature type="region of interest" description="Disordered" evidence="8">
    <location>
        <begin position="1"/>
        <end position="21"/>
    </location>
</feature>
<dbReference type="SUPFAM" id="SSF53223">
    <property type="entry name" value="Aminoacid dehydrogenase-like, N-terminal domain"/>
    <property type="match status" value="1"/>
</dbReference>
<dbReference type="InterPro" id="IPR033922">
    <property type="entry name" value="NAD_bind_Glu_DH"/>
</dbReference>
<dbReference type="OrthoDB" id="9803297at2"/>
<dbReference type="InterPro" id="IPR036291">
    <property type="entry name" value="NAD(P)-bd_dom_sf"/>
</dbReference>
<evidence type="ECO:0000256" key="2">
    <source>
        <dbReference type="ARBA" id="ARBA00023002"/>
    </source>
</evidence>
<feature type="binding site" evidence="5">
    <location>
        <position position="84"/>
    </location>
    <ligand>
        <name>substrate</name>
    </ligand>
</feature>
<evidence type="ECO:0000256" key="8">
    <source>
        <dbReference type="SAM" id="MobiDB-lite"/>
    </source>
</evidence>
<keyword evidence="11" id="KW-1185">Reference proteome</keyword>
<dbReference type="SUPFAM" id="SSF51735">
    <property type="entry name" value="NAD(P)-binding Rossmann-fold domains"/>
    <property type="match status" value="1"/>
</dbReference>
<dbReference type="PANTHER" id="PTHR11606">
    <property type="entry name" value="GLUTAMATE DEHYDROGENASE"/>
    <property type="match status" value="1"/>
</dbReference>
<feature type="domain" description="Glutamate/phenylalanine/leucine/valine/L-tryptophan dehydrogenase C-terminal" evidence="9">
    <location>
        <begin position="197"/>
        <end position="427"/>
    </location>
</feature>
<gene>
    <name evidence="10" type="ORF">BST13_21965</name>
</gene>
<dbReference type="FunFam" id="3.40.50.10860:FF:000003">
    <property type="entry name" value="Glutamate dehydrogenase"/>
    <property type="match status" value="1"/>
</dbReference>
<feature type="binding site" evidence="5">
    <location>
        <position position="108"/>
    </location>
    <ligand>
        <name>substrate</name>
    </ligand>
</feature>
<dbReference type="CDD" id="cd01076">
    <property type="entry name" value="NAD_bind_1_Glu_DH"/>
    <property type="match status" value="1"/>
</dbReference>
<sequence length="430" mass="45316">MTVTTGAPQAPATEAPGALNPLDDARSQLREATTILGYDDGVYNVLATPRREVTVGIPLRRDNGDIELLIGHRVQHNVSRGPAKGGLRYSPDVTLDEVRALAMWMTWKCALLDVPYGGAKGGVRIDPRQYSTAELERVTRRYTSEISPLIGPAHDIPAPDVGTDENTMAWLMDTYSVQKGHTVLGVTTGKPVSLGGSLGRATATSRGVVHVALAAMRSRDITIDGSTAAVQGFGKVGSHAARFLFDEGVRVVAVSDQYGAVANATGLDVPALEDHVAATGSVVGFPGGVEISGADLLESDVDLLVPAAVEGVITGANAHKIRAKVVVEGANGPTTPEADLVLGDAGRLVVPDILANAGGVIVSYFEWVQANQAYWWRADEVESRLAERMLTAWDEVAAHAAKLNLPLRTAATCLAVERVAQAAQLRGLYP</sequence>
<feature type="binding site" evidence="5">
    <location>
        <position position="363"/>
    </location>
    <ligand>
        <name>substrate</name>
    </ligand>
</feature>
<reference evidence="10 11" key="1">
    <citation type="submission" date="2017-02" db="EMBL/GenBank/DDBJ databases">
        <title>The new phylogeny of genus Mycobacterium.</title>
        <authorList>
            <person name="Tortoli E."/>
            <person name="Trovato A."/>
            <person name="Cirillo D.M."/>
        </authorList>
    </citation>
    <scope>NUCLEOTIDE SEQUENCE [LARGE SCALE GENOMIC DNA]</scope>
    <source>
        <strain evidence="10 11">RW6</strain>
    </source>
</reference>
<keyword evidence="5" id="KW-0520">NAD</keyword>
<evidence type="ECO:0000256" key="5">
    <source>
        <dbReference type="PIRSR" id="PIRSR000185-2"/>
    </source>
</evidence>
<comment type="similarity">
    <text evidence="1 3 7">Belongs to the Glu/Leu/Phe/Val dehydrogenases family.</text>
</comment>
<dbReference type="AlphaFoldDB" id="A0A1X0ASN9"/>
<dbReference type="Proteomes" id="UP000192448">
    <property type="component" value="Unassembled WGS sequence"/>
</dbReference>
<dbReference type="InterPro" id="IPR046346">
    <property type="entry name" value="Aminoacid_DH-like_N_sf"/>
</dbReference>
<dbReference type="SMART" id="SM00839">
    <property type="entry name" value="ELFV_dehydrog"/>
    <property type="match status" value="1"/>
</dbReference>
<dbReference type="InterPro" id="IPR014362">
    <property type="entry name" value="Glu_DH"/>
</dbReference>
<dbReference type="GO" id="GO:0004352">
    <property type="term" value="F:glutamate dehydrogenase (NAD+) activity"/>
    <property type="evidence" value="ECO:0007669"/>
    <property type="project" value="TreeGrafter"/>
</dbReference>
<evidence type="ECO:0000256" key="7">
    <source>
        <dbReference type="RuleBase" id="RU004417"/>
    </source>
</evidence>
<feature type="active site" description="Proton donor" evidence="4">
    <location>
        <position position="120"/>
    </location>
</feature>
<evidence type="ECO:0000259" key="9">
    <source>
        <dbReference type="SMART" id="SM00839"/>
    </source>
</evidence>
<dbReference type="Pfam" id="PF02812">
    <property type="entry name" value="ELFV_dehydrog_N"/>
    <property type="match status" value="1"/>
</dbReference>
<keyword evidence="2 3" id="KW-0560">Oxidoreductase</keyword>